<evidence type="ECO:0000313" key="2">
    <source>
        <dbReference type="Ensembl" id="ENSDCDP00010005468.1"/>
    </source>
</evidence>
<proteinExistence type="predicted"/>
<dbReference type="AlphaFoldDB" id="A0AAY4A8K7"/>
<evidence type="ECO:0000313" key="3">
    <source>
        <dbReference type="Proteomes" id="UP000694580"/>
    </source>
</evidence>
<dbReference type="PANTHER" id="PTHR14549:SF2">
    <property type="entry name" value="TRANSMEMBRANE PROTEIN 223"/>
    <property type="match status" value="1"/>
</dbReference>
<protein>
    <recommendedName>
        <fullName evidence="4">Transmembrane protein 223</fullName>
    </recommendedName>
</protein>
<accession>A0AAY4A8K7</accession>
<dbReference type="InterPro" id="IPR026100">
    <property type="entry name" value="Tmem223"/>
</dbReference>
<keyword evidence="1" id="KW-0472">Membrane</keyword>
<sequence>MAAPIRRVRPVALRAVNIFSPTAPLRGPSPRLSSSSAPVPRDVVLFEHDRTGFFRLLSLFCGGQLLFWTYLAHFAFTSLRDTRGDGGAGKARTSHANLGSNAGRFGFTAGCLAIGAAIAGFGVLFTRRSISRVVLHRGGGTVTLVTQSPLGASAARRVTVPLSDVACHAHRQESPTFIPLRVRGHRFYFLLDKEGRMNNPRLFDVSVGAYRPL</sequence>
<gene>
    <name evidence="2" type="primary">TMEM223</name>
</gene>
<feature type="transmembrane region" description="Helical" evidence="1">
    <location>
        <begin position="56"/>
        <end position="76"/>
    </location>
</feature>
<dbReference type="GO" id="GO:0007399">
    <property type="term" value="P:nervous system development"/>
    <property type="evidence" value="ECO:0007669"/>
    <property type="project" value="TreeGrafter"/>
</dbReference>
<organism evidence="2 3">
    <name type="scientific">Denticeps clupeoides</name>
    <name type="common">denticle herring</name>
    <dbReference type="NCBI Taxonomy" id="299321"/>
    <lineage>
        <taxon>Eukaryota</taxon>
        <taxon>Metazoa</taxon>
        <taxon>Chordata</taxon>
        <taxon>Craniata</taxon>
        <taxon>Vertebrata</taxon>
        <taxon>Euteleostomi</taxon>
        <taxon>Actinopterygii</taxon>
        <taxon>Neopterygii</taxon>
        <taxon>Teleostei</taxon>
        <taxon>Clupei</taxon>
        <taxon>Clupeiformes</taxon>
        <taxon>Denticipitoidei</taxon>
        <taxon>Denticipitidae</taxon>
        <taxon>Denticeps</taxon>
    </lineage>
</organism>
<keyword evidence="1" id="KW-0812">Transmembrane</keyword>
<name>A0AAY4A8K7_9TELE</name>
<reference evidence="2" key="2">
    <citation type="submission" date="2025-08" db="UniProtKB">
        <authorList>
            <consortium name="Ensembl"/>
        </authorList>
    </citation>
    <scope>IDENTIFICATION</scope>
</reference>
<dbReference type="Ensembl" id="ENSDCDT00010005659.1">
    <property type="protein sequence ID" value="ENSDCDP00010005468.1"/>
    <property type="gene ID" value="ENSDCDG00010002396.1"/>
</dbReference>
<dbReference type="GO" id="GO:0005739">
    <property type="term" value="C:mitochondrion"/>
    <property type="evidence" value="ECO:0007669"/>
    <property type="project" value="TreeGrafter"/>
</dbReference>
<keyword evidence="1" id="KW-1133">Transmembrane helix</keyword>
<reference evidence="2" key="3">
    <citation type="submission" date="2025-09" db="UniProtKB">
        <authorList>
            <consortium name="Ensembl"/>
        </authorList>
    </citation>
    <scope>IDENTIFICATION</scope>
</reference>
<dbReference type="GeneTree" id="ENSGT00390000012589"/>
<feature type="transmembrane region" description="Helical" evidence="1">
    <location>
        <begin position="105"/>
        <end position="125"/>
    </location>
</feature>
<evidence type="ECO:0008006" key="4">
    <source>
        <dbReference type="Google" id="ProtNLM"/>
    </source>
</evidence>
<dbReference type="InterPro" id="IPR045325">
    <property type="entry name" value="TMEM70/TMEM186/TMEM223"/>
</dbReference>
<dbReference type="Proteomes" id="UP000694580">
    <property type="component" value="Chromosome 6"/>
</dbReference>
<dbReference type="Pfam" id="PF06979">
    <property type="entry name" value="TMEM70"/>
    <property type="match status" value="1"/>
</dbReference>
<dbReference type="PANTHER" id="PTHR14549">
    <property type="entry name" value="TRANSMEMBRANE PROTEIN 223"/>
    <property type="match status" value="1"/>
</dbReference>
<reference evidence="2 3" key="1">
    <citation type="submission" date="2020-06" db="EMBL/GenBank/DDBJ databases">
        <authorList>
            <consortium name="Wellcome Sanger Institute Data Sharing"/>
        </authorList>
    </citation>
    <scope>NUCLEOTIDE SEQUENCE [LARGE SCALE GENOMIC DNA]</scope>
</reference>
<keyword evidence="3" id="KW-1185">Reference proteome</keyword>
<evidence type="ECO:0000256" key="1">
    <source>
        <dbReference type="SAM" id="Phobius"/>
    </source>
</evidence>